<dbReference type="Proteomes" id="UP001595698">
    <property type="component" value="Unassembled WGS sequence"/>
</dbReference>
<evidence type="ECO:0000313" key="3">
    <source>
        <dbReference type="Proteomes" id="UP001595698"/>
    </source>
</evidence>
<evidence type="ECO:0000256" key="1">
    <source>
        <dbReference type="SAM" id="MobiDB-lite"/>
    </source>
</evidence>
<dbReference type="InterPro" id="IPR008323">
    <property type="entry name" value="UCP033563"/>
</dbReference>
<dbReference type="PANTHER" id="PTHR36454:SF1">
    <property type="entry name" value="DUF1015 DOMAIN-CONTAINING PROTEIN"/>
    <property type="match status" value="1"/>
</dbReference>
<keyword evidence="3" id="KW-1185">Reference proteome</keyword>
<dbReference type="Pfam" id="PF06245">
    <property type="entry name" value="DUF1015"/>
    <property type="match status" value="1"/>
</dbReference>
<sequence length="448" mass="48443">MANPELPIHDGLVLRPFRGVRFTVGNPAEVTSPPYDLIEENGVQDLLTSHPNNVVRLILPGADRHRYAEARQTLDAWLSSGVLAADETPAVYVYEQDGPGVLQRGLIGDVGLAEPEQGVILPHEDVMPGPVADRLALMRVTEANLEPIFLLYEGAGGTATRLVDRIAADRSPLVEAWTQDGVRHRLWAVTDPEELSGINADLRSRQALIADGHHRYATYLALQREHHAASGSAPSSSAGTASPMNSFPPGASTQDQPVEPGPWDFGLALLVDSDSYPPNLRAIHRVIPGLPLREAVDRAGQAWKVRRHTDLTEGLAALAQAEEPSFLLSDGDDTYLLTDPDPVRLGSAMPEHRSARWRALNTAVLAEFVLPGLWGLRDDEQTVRIVHHDPAAAVRLARVSEGTAVLLNPLTVDDVLAVAAQAERVPRKSTSFGPKPRTGLVLRVLSLG</sequence>
<dbReference type="PIRSF" id="PIRSF033563">
    <property type="entry name" value="UCP033563"/>
    <property type="match status" value="1"/>
</dbReference>
<feature type="compositionally biased region" description="Low complexity" evidence="1">
    <location>
        <begin position="229"/>
        <end position="243"/>
    </location>
</feature>
<name>A0ABV8F351_9ACTN</name>
<accession>A0ABV8F351</accession>
<protein>
    <submittedName>
        <fullName evidence="2">DUF1015 family protein</fullName>
    </submittedName>
</protein>
<evidence type="ECO:0000313" key="2">
    <source>
        <dbReference type="EMBL" id="MFC3982249.1"/>
    </source>
</evidence>
<proteinExistence type="predicted"/>
<dbReference type="EMBL" id="JBHSBC010000018">
    <property type="protein sequence ID" value="MFC3982249.1"/>
    <property type="molecule type" value="Genomic_DNA"/>
</dbReference>
<dbReference type="PANTHER" id="PTHR36454">
    <property type="entry name" value="LMO2823 PROTEIN"/>
    <property type="match status" value="1"/>
</dbReference>
<organism evidence="2 3">
    <name type="scientific">Streptosporangium jomthongense</name>
    <dbReference type="NCBI Taxonomy" id="1193683"/>
    <lineage>
        <taxon>Bacteria</taxon>
        <taxon>Bacillati</taxon>
        <taxon>Actinomycetota</taxon>
        <taxon>Actinomycetes</taxon>
        <taxon>Streptosporangiales</taxon>
        <taxon>Streptosporangiaceae</taxon>
        <taxon>Streptosporangium</taxon>
    </lineage>
</organism>
<gene>
    <name evidence="2" type="ORF">ACFOYY_19045</name>
</gene>
<dbReference type="RefSeq" id="WP_386190432.1">
    <property type="nucleotide sequence ID" value="NZ_JBHSBC010000018.1"/>
</dbReference>
<comment type="caution">
    <text evidence="2">The sequence shown here is derived from an EMBL/GenBank/DDBJ whole genome shotgun (WGS) entry which is preliminary data.</text>
</comment>
<feature type="region of interest" description="Disordered" evidence="1">
    <location>
        <begin position="227"/>
        <end position="259"/>
    </location>
</feature>
<reference evidence="3" key="1">
    <citation type="journal article" date="2019" name="Int. J. Syst. Evol. Microbiol.">
        <title>The Global Catalogue of Microorganisms (GCM) 10K type strain sequencing project: providing services to taxonomists for standard genome sequencing and annotation.</title>
        <authorList>
            <consortium name="The Broad Institute Genomics Platform"/>
            <consortium name="The Broad Institute Genome Sequencing Center for Infectious Disease"/>
            <person name="Wu L."/>
            <person name="Ma J."/>
        </authorList>
    </citation>
    <scope>NUCLEOTIDE SEQUENCE [LARGE SCALE GENOMIC DNA]</scope>
    <source>
        <strain evidence="3">TBRC 7912</strain>
    </source>
</reference>